<keyword evidence="2 5" id="KW-0812">Transmembrane</keyword>
<gene>
    <name evidence="6" type="ORF">IFR04_014048</name>
</gene>
<evidence type="ECO:0000256" key="4">
    <source>
        <dbReference type="ARBA" id="ARBA00023136"/>
    </source>
</evidence>
<feature type="transmembrane region" description="Helical" evidence="5">
    <location>
        <begin position="257"/>
        <end position="280"/>
    </location>
</feature>
<name>A0A8H7W588_9HELO</name>
<accession>A0A8H7W588</accession>
<keyword evidence="3 5" id="KW-1133">Transmembrane helix</keyword>
<evidence type="ECO:0000313" key="7">
    <source>
        <dbReference type="Proteomes" id="UP000664132"/>
    </source>
</evidence>
<comment type="caution">
    <text evidence="6">The sequence shown here is derived from an EMBL/GenBank/DDBJ whole genome shotgun (WGS) entry which is preliminary data.</text>
</comment>
<keyword evidence="4 5" id="KW-0472">Membrane</keyword>
<feature type="transmembrane region" description="Helical" evidence="5">
    <location>
        <begin position="232"/>
        <end position="251"/>
    </location>
</feature>
<dbReference type="OrthoDB" id="196103at2759"/>
<evidence type="ECO:0000313" key="6">
    <source>
        <dbReference type="EMBL" id="KAG4412813.1"/>
    </source>
</evidence>
<feature type="transmembrane region" description="Helical" evidence="5">
    <location>
        <begin position="30"/>
        <end position="47"/>
    </location>
</feature>
<dbReference type="PANTHER" id="PTHR23294:SF57">
    <property type="entry name" value="CINA C-TERMINAL DOMAIN-CONTAINING PROTEIN"/>
    <property type="match status" value="1"/>
</dbReference>
<dbReference type="GO" id="GO:0016020">
    <property type="term" value="C:membrane"/>
    <property type="evidence" value="ECO:0007669"/>
    <property type="project" value="UniProtKB-SubCell"/>
</dbReference>
<dbReference type="AlphaFoldDB" id="A0A8H7W588"/>
<dbReference type="EMBL" id="JAFJYH010000352">
    <property type="protein sequence ID" value="KAG4412813.1"/>
    <property type="molecule type" value="Genomic_DNA"/>
</dbReference>
<evidence type="ECO:0000256" key="2">
    <source>
        <dbReference type="ARBA" id="ARBA00022692"/>
    </source>
</evidence>
<evidence type="ECO:0008006" key="8">
    <source>
        <dbReference type="Google" id="ProtNLM"/>
    </source>
</evidence>
<dbReference type="Proteomes" id="UP000664132">
    <property type="component" value="Unassembled WGS sequence"/>
</dbReference>
<organism evidence="6 7">
    <name type="scientific">Cadophora malorum</name>
    <dbReference type="NCBI Taxonomy" id="108018"/>
    <lineage>
        <taxon>Eukaryota</taxon>
        <taxon>Fungi</taxon>
        <taxon>Dikarya</taxon>
        <taxon>Ascomycota</taxon>
        <taxon>Pezizomycotina</taxon>
        <taxon>Leotiomycetes</taxon>
        <taxon>Helotiales</taxon>
        <taxon>Ploettnerulaceae</taxon>
        <taxon>Cadophora</taxon>
    </lineage>
</organism>
<sequence>MGQILYVGPPLMLACFLLDWAEKKIDTTQWYAAAPAAIAAFYIIVYATRISIWVLGTCTTYTPRLIPLWQTRQHALPSSSSSSAHPHVISSSRYVIKRYGVEWFVLFGGVTFGTAASASWVSEGAIALACPSVEYRGKSTGTWPSLCELGQLIGSSIQLSLNVKTEQRGEVGYGTYSILIGLQCASLLLSLLIPPPEIAIRADGSRFMDPTKNKAVLKESRRARTPLNTRRVVLLLPVLIGFKWTDTYLSIYLTKDFLARSIIPGALISGLAATFANIFWGWHQT</sequence>
<reference evidence="6" key="1">
    <citation type="submission" date="2021-02" db="EMBL/GenBank/DDBJ databases">
        <title>Genome sequence Cadophora malorum strain M34.</title>
        <authorList>
            <person name="Stefanovic E."/>
            <person name="Vu D."/>
            <person name="Scully C."/>
            <person name="Dijksterhuis J."/>
            <person name="Roader J."/>
            <person name="Houbraken J."/>
        </authorList>
    </citation>
    <scope>NUCLEOTIDE SEQUENCE</scope>
    <source>
        <strain evidence="6">M34</strain>
    </source>
</reference>
<comment type="subcellular location">
    <subcellularLocation>
        <location evidence="1">Membrane</location>
        <topology evidence="1">Multi-pass membrane protein</topology>
    </subcellularLocation>
</comment>
<feature type="transmembrane region" description="Helical" evidence="5">
    <location>
        <begin position="173"/>
        <end position="193"/>
    </location>
</feature>
<dbReference type="InterPro" id="IPR051617">
    <property type="entry name" value="UNC-93-like_regulator"/>
</dbReference>
<keyword evidence="7" id="KW-1185">Reference proteome</keyword>
<evidence type="ECO:0000256" key="1">
    <source>
        <dbReference type="ARBA" id="ARBA00004141"/>
    </source>
</evidence>
<protein>
    <recommendedName>
        <fullName evidence="8">MFS general substrate transporter</fullName>
    </recommendedName>
</protein>
<evidence type="ECO:0000256" key="5">
    <source>
        <dbReference type="SAM" id="Phobius"/>
    </source>
</evidence>
<dbReference type="PANTHER" id="PTHR23294">
    <property type="entry name" value="ET TRANSLATION PRODUCT-RELATED"/>
    <property type="match status" value="1"/>
</dbReference>
<evidence type="ECO:0000256" key="3">
    <source>
        <dbReference type="ARBA" id="ARBA00022989"/>
    </source>
</evidence>
<feature type="transmembrane region" description="Helical" evidence="5">
    <location>
        <begin position="103"/>
        <end position="121"/>
    </location>
</feature>
<proteinExistence type="predicted"/>